<reference evidence="1" key="2">
    <citation type="submission" date="2022-01" db="EMBL/GenBank/DDBJ databases">
        <authorList>
            <person name="Yamashiro T."/>
            <person name="Shiraishi A."/>
            <person name="Satake H."/>
            <person name="Nakayama K."/>
        </authorList>
    </citation>
    <scope>NUCLEOTIDE SEQUENCE</scope>
</reference>
<dbReference type="EMBL" id="BQNB010016332">
    <property type="protein sequence ID" value="GJT50568.1"/>
    <property type="molecule type" value="Genomic_DNA"/>
</dbReference>
<protein>
    <submittedName>
        <fullName evidence="1">Reverse transcriptase domain-containing protein</fullName>
    </submittedName>
</protein>
<dbReference type="PANTHER" id="PTHR33067:SF9">
    <property type="entry name" value="RNA-DIRECTED DNA POLYMERASE"/>
    <property type="match status" value="1"/>
</dbReference>
<keyword evidence="1" id="KW-0695">RNA-directed DNA polymerase</keyword>
<dbReference type="Gene3D" id="2.40.70.10">
    <property type="entry name" value="Acid Proteases"/>
    <property type="match status" value="1"/>
</dbReference>
<organism evidence="1 2">
    <name type="scientific">Tanacetum coccineum</name>
    <dbReference type="NCBI Taxonomy" id="301880"/>
    <lineage>
        <taxon>Eukaryota</taxon>
        <taxon>Viridiplantae</taxon>
        <taxon>Streptophyta</taxon>
        <taxon>Embryophyta</taxon>
        <taxon>Tracheophyta</taxon>
        <taxon>Spermatophyta</taxon>
        <taxon>Magnoliopsida</taxon>
        <taxon>eudicotyledons</taxon>
        <taxon>Gunneridae</taxon>
        <taxon>Pentapetalae</taxon>
        <taxon>asterids</taxon>
        <taxon>campanulids</taxon>
        <taxon>Asterales</taxon>
        <taxon>Asteraceae</taxon>
        <taxon>Asteroideae</taxon>
        <taxon>Anthemideae</taxon>
        <taxon>Anthemidinae</taxon>
        <taxon>Tanacetum</taxon>
    </lineage>
</organism>
<keyword evidence="1" id="KW-0548">Nucleotidyltransferase</keyword>
<dbReference type="InterPro" id="IPR021109">
    <property type="entry name" value="Peptidase_aspartic_dom_sf"/>
</dbReference>
<dbReference type="Proteomes" id="UP001151760">
    <property type="component" value="Unassembled WGS sequence"/>
</dbReference>
<dbReference type="PANTHER" id="PTHR33067">
    <property type="entry name" value="RNA-DIRECTED DNA POLYMERASE-RELATED"/>
    <property type="match status" value="1"/>
</dbReference>
<accession>A0ABQ5EI21</accession>
<proteinExistence type="predicted"/>
<gene>
    <name evidence="1" type="ORF">Tco_0976725</name>
</gene>
<keyword evidence="1" id="KW-0808">Transferase</keyword>
<dbReference type="CDD" id="cd00303">
    <property type="entry name" value="retropepsin_like"/>
    <property type="match status" value="1"/>
</dbReference>
<reference evidence="1" key="1">
    <citation type="journal article" date="2022" name="Int. J. Mol. Sci.">
        <title>Draft Genome of Tanacetum Coccineum: Genomic Comparison of Closely Related Tanacetum-Family Plants.</title>
        <authorList>
            <person name="Yamashiro T."/>
            <person name="Shiraishi A."/>
            <person name="Nakayama K."/>
            <person name="Satake H."/>
        </authorList>
    </citation>
    <scope>NUCLEOTIDE SEQUENCE</scope>
</reference>
<keyword evidence="2" id="KW-1185">Reference proteome</keyword>
<sequence>MQNQIGLLTKALLERPQGALPSNTIPNPREKIKAITTRSGIVLAGTSVPPPPFSSSKELLEKLGDPGKFLIPYNFSKLEECMALADLGATINLMPLSVWKKLMLPKLVPTRMTLELANWSVAYPTGIAEDVFVPVEINSSFEWQSHSDYMVESLSPSPTPCEDSDSLLEETDTLSYFEDFSPDYETFCFDIEEKSSGSTTSHSDHSLLDYETFSFDVDHIEEKSSGSTTSHFDLSLLQYESFHFDLSIDPFSPADRSDSHLEEFADELDHIIFSSEYDCFFFDIELDPGELTIHLEENIYEISTKELTSPELNDSPLLSDCDSIFSDVGFFKIDLLVSFPFGNKDKIFDPEIFIIHRVHSKRFFILLLDDFSSMSFMSDFLLLTDPSEIKTFLSFPFGNEDKVFDPRILIIDGVFSFMRKSPHLLIDNFMIDECHIFSEIYSKIGSSAQISSDKSKVHIEVLSVLRGNGLPILDGSLPLSRSEMIGGQKYEVQSLGVQYQDQSLGVRCCSPRWQCTRWLANHRLPRVQNDDNCSCQCAGSDASRKGMK</sequence>
<comment type="caution">
    <text evidence="1">The sequence shown here is derived from an EMBL/GenBank/DDBJ whole genome shotgun (WGS) entry which is preliminary data.</text>
</comment>
<evidence type="ECO:0000313" key="2">
    <source>
        <dbReference type="Proteomes" id="UP001151760"/>
    </source>
</evidence>
<dbReference type="GO" id="GO:0003964">
    <property type="term" value="F:RNA-directed DNA polymerase activity"/>
    <property type="evidence" value="ECO:0007669"/>
    <property type="project" value="UniProtKB-KW"/>
</dbReference>
<name>A0ABQ5EI21_9ASTR</name>
<evidence type="ECO:0000313" key="1">
    <source>
        <dbReference type="EMBL" id="GJT50568.1"/>
    </source>
</evidence>